<proteinExistence type="predicted"/>
<dbReference type="AlphaFoldDB" id="A0A4Q9DIG8"/>
<evidence type="ECO:0000256" key="5">
    <source>
        <dbReference type="ARBA" id="ARBA00023288"/>
    </source>
</evidence>
<dbReference type="Proteomes" id="UP000293142">
    <property type="component" value="Unassembled WGS sequence"/>
</dbReference>
<evidence type="ECO:0000256" key="3">
    <source>
        <dbReference type="ARBA" id="ARBA00023136"/>
    </source>
</evidence>
<keyword evidence="5" id="KW-0449">Lipoprotein</keyword>
<dbReference type="InterPro" id="IPR006059">
    <property type="entry name" value="SBP"/>
</dbReference>
<name>A0A4Q9DIG8_9BACL</name>
<dbReference type="CDD" id="cd13580">
    <property type="entry name" value="PBP2_AlgQ_like_1"/>
    <property type="match status" value="1"/>
</dbReference>
<evidence type="ECO:0000256" key="6">
    <source>
        <dbReference type="SAM" id="MobiDB-lite"/>
    </source>
</evidence>
<evidence type="ECO:0000256" key="1">
    <source>
        <dbReference type="ARBA" id="ARBA00022475"/>
    </source>
</evidence>
<feature type="signal peptide" evidence="7">
    <location>
        <begin position="1"/>
        <end position="22"/>
    </location>
</feature>
<dbReference type="Gene3D" id="3.40.190.10">
    <property type="entry name" value="Periplasmic binding protein-like II"/>
    <property type="match status" value="2"/>
</dbReference>
<keyword evidence="3" id="KW-0472">Membrane</keyword>
<dbReference type="InterPro" id="IPR050490">
    <property type="entry name" value="Bact_solute-bd_prot1"/>
</dbReference>
<dbReference type="PANTHER" id="PTHR43649:SF33">
    <property type="entry name" value="POLYGALACTURONAN_RHAMNOGALACTURONAN-BINDING PROTEIN YTCQ"/>
    <property type="match status" value="1"/>
</dbReference>
<dbReference type="PANTHER" id="PTHR43649">
    <property type="entry name" value="ARABINOSE-BINDING PROTEIN-RELATED"/>
    <property type="match status" value="1"/>
</dbReference>
<sequence length="525" mass="58081">MAMKKRFSFIVYTLVALSVVTAGCGGGGQGSPAGSAPAGNTASSQPAGAGSASGTSTPKAPLKLSIMATYYTPQPPTNQNEVWKKLQEITNTQIDMTWVPRSAFDDKVSVSIASNDLPKVMLALNSSSPALVNAIKSGLFWEIGPYLKDYKNLNALSKVQFESTKIQGKTYSLYRSRPLARFGVTIRKDWLENLNLKEPKTPEDMYEVMKAFTKNDPDKNGKDDTYGVLAFKDGQGYLIPHIASWFGAPNEWKEEGGKFTPAFMTDEYLQALKYIKRLYDEKLINQDFVVTEEQQMNTMFNQGKAGVNLGLFDDVGKIQLELKKINPQAKIAIVDTIAGPKGQHIWSQPGYTGVYLFPKSSVKTEAELKDILAFFDRMQEPDAVNLLTWGVEGKQYKVNGGKAEKTVPDDTFNNDMLGLGELRIDDGSKELVMTGEDPLTTQGKQLIKDNAKLVVSNPALSLYFESPTWSQKSNELRKIASDGTVKFIMGKIDENEWKKVQDDWRKAGGDKVLTEFAEAFAKSKK</sequence>
<feature type="chain" id="PRO_5039533428" evidence="7">
    <location>
        <begin position="23"/>
        <end position="525"/>
    </location>
</feature>
<reference evidence="8 9" key="1">
    <citation type="submission" date="2019-02" db="EMBL/GenBank/DDBJ databases">
        <title>Paenibacillus sp. nov., isolated from surface-sterilized tissue of Thalictrum simplex L.</title>
        <authorList>
            <person name="Tuo L."/>
        </authorList>
    </citation>
    <scope>NUCLEOTIDE SEQUENCE [LARGE SCALE GENOMIC DNA]</scope>
    <source>
        <strain evidence="8 9">N2SHLJ1</strain>
    </source>
</reference>
<accession>A0A4Q9DIG8</accession>
<keyword evidence="1" id="KW-1003">Cell membrane</keyword>
<feature type="compositionally biased region" description="Low complexity" evidence="6">
    <location>
        <begin position="32"/>
        <end position="56"/>
    </location>
</feature>
<gene>
    <name evidence="8" type="ORF">EYB31_28960</name>
</gene>
<keyword evidence="4" id="KW-0564">Palmitate</keyword>
<keyword evidence="9" id="KW-1185">Reference proteome</keyword>
<evidence type="ECO:0000313" key="9">
    <source>
        <dbReference type="Proteomes" id="UP000293142"/>
    </source>
</evidence>
<protein>
    <submittedName>
        <fullName evidence="8">Extracellular solute-binding protein</fullName>
    </submittedName>
</protein>
<comment type="caution">
    <text evidence="8">The sequence shown here is derived from an EMBL/GenBank/DDBJ whole genome shotgun (WGS) entry which is preliminary data.</text>
</comment>
<evidence type="ECO:0000256" key="4">
    <source>
        <dbReference type="ARBA" id="ARBA00023139"/>
    </source>
</evidence>
<evidence type="ECO:0000256" key="7">
    <source>
        <dbReference type="SAM" id="SignalP"/>
    </source>
</evidence>
<dbReference type="SUPFAM" id="SSF53850">
    <property type="entry name" value="Periplasmic binding protein-like II"/>
    <property type="match status" value="1"/>
</dbReference>
<feature type="region of interest" description="Disordered" evidence="6">
    <location>
        <begin position="28"/>
        <end position="56"/>
    </location>
</feature>
<keyword evidence="2 7" id="KW-0732">Signal</keyword>
<evidence type="ECO:0000313" key="8">
    <source>
        <dbReference type="EMBL" id="TBL72415.1"/>
    </source>
</evidence>
<dbReference type="EMBL" id="SIRE01000024">
    <property type="protein sequence ID" value="TBL72415.1"/>
    <property type="molecule type" value="Genomic_DNA"/>
</dbReference>
<organism evidence="8 9">
    <name type="scientific">Paenibacillus thalictri</name>
    <dbReference type="NCBI Taxonomy" id="2527873"/>
    <lineage>
        <taxon>Bacteria</taxon>
        <taxon>Bacillati</taxon>
        <taxon>Bacillota</taxon>
        <taxon>Bacilli</taxon>
        <taxon>Bacillales</taxon>
        <taxon>Paenibacillaceae</taxon>
        <taxon>Paenibacillus</taxon>
    </lineage>
</organism>
<dbReference type="PROSITE" id="PS51257">
    <property type="entry name" value="PROKAR_LIPOPROTEIN"/>
    <property type="match status" value="1"/>
</dbReference>
<dbReference type="OrthoDB" id="5166384at2"/>
<evidence type="ECO:0000256" key="2">
    <source>
        <dbReference type="ARBA" id="ARBA00022729"/>
    </source>
</evidence>
<dbReference type="Pfam" id="PF01547">
    <property type="entry name" value="SBP_bac_1"/>
    <property type="match status" value="1"/>
</dbReference>